<evidence type="ECO:0000256" key="13">
    <source>
        <dbReference type="SAM" id="Phobius"/>
    </source>
</evidence>
<dbReference type="InterPro" id="IPR000719">
    <property type="entry name" value="Prot_kinase_dom"/>
</dbReference>
<dbReference type="SUPFAM" id="SSF56112">
    <property type="entry name" value="Protein kinase-like (PK-like)"/>
    <property type="match status" value="1"/>
</dbReference>
<keyword evidence="4 11" id="KW-0547">Nucleotide-binding</keyword>
<evidence type="ECO:0000256" key="5">
    <source>
        <dbReference type="ARBA" id="ARBA00022777"/>
    </source>
</evidence>
<dbReference type="InterPro" id="IPR001245">
    <property type="entry name" value="Ser-Thr/Tyr_kinase_cat_dom"/>
</dbReference>
<dbReference type="InterPro" id="IPR024171">
    <property type="entry name" value="SRK-like_kinase"/>
</dbReference>
<dbReference type="FunFam" id="2.90.10.10:FF:000004">
    <property type="entry name" value="G-type lectin S-receptor-like serine/threonine-protein kinase"/>
    <property type="match status" value="1"/>
</dbReference>
<keyword evidence="13" id="KW-0812">Transmembrane</keyword>
<evidence type="ECO:0000256" key="1">
    <source>
        <dbReference type="ARBA" id="ARBA00022527"/>
    </source>
</evidence>
<keyword evidence="19" id="KW-1185">Reference proteome</keyword>
<evidence type="ECO:0000256" key="14">
    <source>
        <dbReference type="SAM" id="SignalP"/>
    </source>
</evidence>
<dbReference type="InterPro" id="IPR000858">
    <property type="entry name" value="S_locus_glycoprot_dom"/>
</dbReference>
<evidence type="ECO:0000256" key="4">
    <source>
        <dbReference type="ARBA" id="ARBA00022741"/>
    </source>
</evidence>
<dbReference type="InterPro" id="IPR011009">
    <property type="entry name" value="Kinase-like_dom_sf"/>
</dbReference>
<dbReference type="Gene3D" id="2.90.10.10">
    <property type="entry name" value="Bulb-type lectin domain"/>
    <property type="match status" value="1"/>
</dbReference>
<keyword evidence="3 14" id="KW-0732">Signal</keyword>
<dbReference type="InterPro" id="IPR036426">
    <property type="entry name" value="Bulb-type_lectin_dom_sf"/>
</dbReference>
<name>A0ABD2Y8G4_9GENT</name>
<dbReference type="CDD" id="cd14066">
    <property type="entry name" value="STKc_IRAK"/>
    <property type="match status" value="1"/>
</dbReference>
<dbReference type="CDD" id="cd01098">
    <property type="entry name" value="PAN_AP_plant"/>
    <property type="match status" value="1"/>
</dbReference>
<dbReference type="SMART" id="SM00473">
    <property type="entry name" value="PAN_AP"/>
    <property type="match status" value="1"/>
</dbReference>
<dbReference type="SMART" id="SM00108">
    <property type="entry name" value="B_lectin"/>
    <property type="match status" value="1"/>
</dbReference>
<evidence type="ECO:0000259" key="17">
    <source>
        <dbReference type="PROSITE" id="PS50948"/>
    </source>
</evidence>
<evidence type="ECO:0000256" key="3">
    <source>
        <dbReference type="ARBA" id="ARBA00022729"/>
    </source>
</evidence>
<feature type="compositionally biased region" description="Low complexity" evidence="12">
    <location>
        <begin position="800"/>
        <end position="812"/>
    </location>
</feature>
<keyword evidence="13" id="KW-1133">Transmembrane helix</keyword>
<dbReference type="SMART" id="SM00220">
    <property type="entry name" value="S_TKc"/>
    <property type="match status" value="1"/>
</dbReference>
<evidence type="ECO:0000256" key="12">
    <source>
        <dbReference type="SAM" id="MobiDB-lite"/>
    </source>
</evidence>
<gene>
    <name evidence="18" type="ORF">ACH5RR_037767</name>
</gene>
<dbReference type="Pfam" id="PF07714">
    <property type="entry name" value="PK_Tyr_Ser-Thr"/>
    <property type="match status" value="1"/>
</dbReference>
<proteinExistence type="inferred from homology"/>
<organism evidence="18 19">
    <name type="scientific">Cinchona calisaya</name>
    <dbReference type="NCBI Taxonomy" id="153742"/>
    <lineage>
        <taxon>Eukaryota</taxon>
        <taxon>Viridiplantae</taxon>
        <taxon>Streptophyta</taxon>
        <taxon>Embryophyta</taxon>
        <taxon>Tracheophyta</taxon>
        <taxon>Spermatophyta</taxon>
        <taxon>Magnoliopsida</taxon>
        <taxon>eudicotyledons</taxon>
        <taxon>Gunneridae</taxon>
        <taxon>Pentapetalae</taxon>
        <taxon>asterids</taxon>
        <taxon>lamiids</taxon>
        <taxon>Gentianales</taxon>
        <taxon>Rubiaceae</taxon>
        <taxon>Cinchonoideae</taxon>
        <taxon>Cinchoneae</taxon>
        <taxon>Cinchona</taxon>
    </lineage>
</organism>
<dbReference type="Pfam" id="PF00954">
    <property type="entry name" value="S_locus_glycop"/>
    <property type="match status" value="1"/>
</dbReference>
<dbReference type="PROSITE" id="PS50948">
    <property type="entry name" value="PAN"/>
    <property type="match status" value="1"/>
</dbReference>
<dbReference type="PROSITE" id="PS50927">
    <property type="entry name" value="BULB_LECTIN"/>
    <property type="match status" value="1"/>
</dbReference>
<dbReference type="InterPro" id="IPR003609">
    <property type="entry name" value="Pan_app"/>
</dbReference>
<dbReference type="FunFam" id="1.10.510.10:FF:000060">
    <property type="entry name" value="G-type lectin S-receptor-like serine/threonine-protein kinase"/>
    <property type="match status" value="1"/>
</dbReference>
<dbReference type="EMBL" id="JBJUIK010000015">
    <property type="protein sequence ID" value="KAL3503318.1"/>
    <property type="molecule type" value="Genomic_DNA"/>
</dbReference>
<evidence type="ECO:0000256" key="2">
    <source>
        <dbReference type="ARBA" id="ARBA00022679"/>
    </source>
</evidence>
<keyword evidence="2 11" id="KW-0808">Transferase</keyword>
<dbReference type="PIRSF" id="PIRSF000641">
    <property type="entry name" value="SRK"/>
    <property type="match status" value="1"/>
</dbReference>
<evidence type="ECO:0000256" key="6">
    <source>
        <dbReference type="ARBA" id="ARBA00022840"/>
    </source>
</evidence>
<dbReference type="EC" id="2.7.11.1" evidence="11"/>
<evidence type="ECO:0000313" key="18">
    <source>
        <dbReference type="EMBL" id="KAL3503318.1"/>
    </source>
</evidence>
<feature type="signal peptide" evidence="14">
    <location>
        <begin position="1"/>
        <end position="25"/>
    </location>
</feature>
<comment type="similarity">
    <text evidence="11">Belongs to the protein kinase superfamily. Ser/Thr protein kinase family.</text>
</comment>
<comment type="catalytic activity">
    <reaction evidence="10 11">
        <text>L-seryl-[protein] + ATP = O-phospho-L-seryl-[protein] + ADP + H(+)</text>
        <dbReference type="Rhea" id="RHEA:17989"/>
        <dbReference type="Rhea" id="RHEA-COMP:9863"/>
        <dbReference type="Rhea" id="RHEA-COMP:11604"/>
        <dbReference type="ChEBI" id="CHEBI:15378"/>
        <dbReference type="ChEBI" id="CHEBI:29999"/>
        <dbReference type="ChEBI" id="CHEBI:30616"/>
        <dbReference type="ChEBI" id="CHEBI:83421"/>
        <dbReference type="ChEBI" id="CHEBI:456216"/>
        <dbReference type="EC" id="2.7.11.1"/>
    </reaction>
</comment>
<evidence type="ECO:0000256" key="9">
    <source>
        <dbReference type="ARBA" id="ARBA00047899"/>
    </source>
</evidence>
<feature type="region of interest" description="Disordered" evidence="12">
    <location>
        <begin position="800"/>
        <end position="830"/>
    </location>
</feature>
<dbReference type="CDD" id="cd00028">
    <property type="entry name" value="B_lectin"/>
    <property type="match status" value="1"/>
</dbReference>
<evidence type="ECO:0000259" key="15">
    <source>
        <dbReference type="PROSITE" id="PS50011"/>
    </source>
</evidence>
<keyword evidence="1 11" id="KW-0723">Serine/threonine-protein kinase</keyword>
<evidence type="ECO:0000256" key="10">
    <source>
        <dbReference type="ARBA" id="ARBA00048679"/>
    </source>
</evidence>
<sequence>MKKSVNDILLLFLLSVLCLTQKIACLTDTLTATQSIKDGETIISAGGSFELGFFSPSMSTNRYVGIWYKKISIPTVVWVANREVPLTSTSGVLEVIKPGLLVLRNDTNNTIWSSNSSTSVPNPVVQLLETGNLVVKDANQEDPEMFLWQSFDYPTDTFLPGMKLGHNFVTGLEVYISSWKSFEDPAPGKYTYHCDPTGYPQNFVKMGSSLQFRTGPWNGLGFSGVPSLQRNPIFSYEVVMNSKEVYYTYKLLGLTSTRFTLSPTGVGQRWTWDNQTGSWIIYLSAPNDNCDSYGLCGAYGGCDTDNSQICGCLDKFSPKYPDKWANRDWSNGCIRNVALDCQSGDGFTKYSGFKLPDTHNSSYNTNTSLEECRRICLKNCSCTAYSTLDISSGSGCLFWFGDLIDMKVISAAGQDIYIRMASSESDSNGKKGKKLVISLTLSLAMVLLALSLVLLLQRRKKKRAKQQKEEMQGHILSMAYTDEHHKDLELPLFELSRIIKATDKFSFNNKLGEGGFGPVYKGLLGEGQEVAVKRLSEHSMQGLDEFKNEAICIAKLQHRNLVKLLGCCIEGKEKILIYEYMPNKSLDFFIFDETRRTSLDWPMRFHIIQGIARGLLYLHQDSRLRIIHRDLKAGNILLDADMNPKISDFGTARSFGGNETGANTSRVVGTHGYMSPEYAVDGLFSIKSDVFSFGVLLIEIVSGKRNRGFLNQGHQFNLLGHAWKLYKEERALELVDLHLGNSYNSSEVLRSIHVGLLCVQQCPEDRPDMSSVIFMLGNEGQLPEAKQPGFFMERNLVAAKNSSSTQASSSKGAGKETKERFRRGKKNIVK</sequence>
<protein>
    <recommendedName>
        <fullName evidence="11">Receptor-like serine/threonine-protein kinase</fullName>
        <ecNumber evidence="11">2.7.11.1</ecNumber>
    </recommendedName>
</protein>
<comment type="catalytic activity">
    <reaction evidence="9 11">
        <text>L-threonyl-[protein] + ATP = O-phospho-L-threonyl-[protein] + ADP + H(+)</text>
        <dbReference type="Rhea" id="RHEA:46608"/>
        <dbReference type="Rhea" id="RHEA-COMP:11060"/>
        <dbReference type="Rhea" id="RHEA-COMP:11605"/>
        <dbReference type="ChEBI" id="CHEBI:15378"/>
        <dbReference type="ChEBI" id="CHEBI:30013"/>
        <dbReference type="ChEBI" id="CHEBI:30616"/>
        <dbReference type="ChEBI" id="CHEBI:61977"/>
        <dbReference type="ChEBI" id="CHEBI:456216"/>
        <dbReference type="EC" id="2.7.11.1"/>
    </reaction>
</comment>
<reference evidence="18 19" key="1">
    <citation type="submission" date="2024-11" db="EMBL/GenBank/DDBJ databases">
        <title>A near-complete genome assembly of Cinchona calisaya.</title>
        <authorList>
            <person name="Lian D.C."/>
            <person name="Zhao X.W."/>
            <person name="Wei L."/>
        </authorList>
    </citation>
    <scope>NUCLEOTIDE SEQUENCE [LARGE SCALE GENOMIC DNA]</scope>
    <source>
        <tissue evidence="18">Nenye</tissue>
    </source>
</reference>
<dbReference type="Gene3D" id="1.10.510.10">
    <property type="entry name" value="Transferase(Phosphotransferase) domain 1"/>
    <property type="match status" value="1"/>
</dbReference>
<keyword evidence="5 11" id="KW-0418">Kinase</keyword>
<dbReference type="PANTHER" id="PTHR32444">
    <property type="entry name" value="BULB-TYPE LECTIN DOMAIN-CONTAINING PROTEIN"/>
    <property type="match status" value="1"/>
</dbReference>
<dbReference type="PANTHER" id="PTHR32444:SF183">
    <property type="entry name" value="APPLE DOMAIN-CONTAINING PROTEIN"/>
    <property type="match status" value="1"/>
</dbReference>
<dbReference type="Pfam" id="PF01453">
    <property type="entry name" value="B_lectin"/>
    <property type="match status" value="1"/>
</dbReference>
<feature type="domain" description="Apple" evidence="17">
    <location>
        <begin position="341"/>
        <end position="421"/>
    </location>
</feature>
<dbReference type="FunFam" id="3.30.200.20:FF:000195">
    <property type="entry name" value="G-type lectin S-receptor-like serine/threonine-protein kinase"/>
    <property type="match status" value="1"/>
</dbReference>
<evidence type="ECO:0000313" key="19">
    <source>
        <dbReference type="Proteomes" id="UP001630127"/>
    </source>
</evidence>
<dbReference type="SUPFAM" id="SSF51110">
    <property type="entry name" value="alpha-D-mannose-specific plant lectins"/>
    <property type="match status" value="1"/>
</dbReference>
<feature type="domain" description="Protein kinase" evidence="15">
    <location>
        <begin position="505"/>
        <end position="790"/>
    </location>
</feature>
<dbReference type="GO" id="GO:0005524">
    <property type="term" value="F:ATP binding"/>
    <property type="evidence" value="ECO:0007669"/>
    <property type="project" value="UniProtKB-KW"/>
</dbReference>
<feature type="domain" description="Bulb-type lectin" evidence="16">
    <location>
        <begin position="27"/>
        <end position="148"/>
    </location>
</feature>
<dbReference type="Proteomes" id="UP001630127">
    <property type="component" value="Unassembled WGS sequence"/>
</dbReference>
<keyword evidence="13" id="KW-0472">Membrane</keyword>
<evidence type="ECO:0000256" key="11">
    <source>
        <dbReference type="PIRNR" id="PIRNR000641"/>
    </source>
</evidence>
<accession>A0ABD2Y8G4</accession>
<feature type="transmembrane region" description="Helical" evidence="13">
    <location>
        <begin position="435"/>
        <end position="456"/>
    </location>
</feature>
<dbReference type="Gene3D" id="3.50.4.10">
    <property type="entry name" value="Hepatocyte Growth Factor"/>
    <property type="match status" value="1"/>
</dbReference>
<evidence type="ECO:0000256" key="8">
    <source>
        <dbReference type="ARBA" id="ARBA00023180"/>
    </source>
</evidence>
<evidence type="ECO:0000256" key="7">
    <source>
        <dbReference type="ARBA" id="ARBA00023157"/>
    </source>
</evidence>
<feature type="chain" id="PRO_5044779632" description="Receptor-like serine/threonine-protein kinase" evidence="14">
    <location>
        <begin position="26"/>
        <end position="830"/>
    </location>
</feature>
<comment type="caution">
    <text evidence="18">The sequence shown here is derived from an EMBL/GenBank/DDBJ whole genome shotgun (WGS) entry which is preliminary data.</text>
</comment>
<keyword evidence="6 11" id="KW-0067">ATP-binding</keyword>
<dbReference type="PROSITE" id="PS00108">
    <property type="entry name" value="PROTEIN_KINASE_ST"/>
    <property type="match status" value="1"/>
</dbReference>
<evidence type="ECO:0000259" key="16">
    <source>
        <dbReference type="PROSITE" id="PS50927"/>
    </source>
</evidence>
<dbReference type="AlphaFoldDB" id="A0ABD2Y8G4"/>
<dbReference type="GO" id="GO:0004674">
    <property type="term" value="F:protein serine/threonine kinase activity"/>
    <property type="evidence" value="ECO:0007669"/>
    <property type="project" value="UniProtKB-KW"/>
</dbReference>
<dbReference type="InterPro" id="IPR001480">
    <property type="entry name" value="Bulb-type_lectin_dom"/>
</dbReference>
<dbReference type="Pfam" id="PF08276">
    <property type="entry name" value="PAN_2"/>
    <property type="match status" value="1"/>
</dbReference>
<dbReference type="InterPro" id="IPR008271">
    <property type="entry name" value="Ser/Thr_kinase_AS"/>
</dbReference>
<keyword evidence="8" id="KW-0325">Glycoprotein</keyword>
<dbReference type="Gene3D" id="3.30.200.20">
    <property type="entry name" value="Phosphorylase Kinase, domain 1"/>
    <property type="match status" value="1"/>
</dbReference>
<feature type="compositionally biased region" description="Basic residues" evidence="12">
    <location>
        <begin position="820"/>
        <end position="830"/>
    </location>
</feature>
<dbReference type="PROSITE" id="PS50011">
    <property type="entry name" value="PROTEIN_KINASE_DOM"/>
    <property type="match status" value="1"/>
</dbReference>
<keyword evidence="7" id="KW-1015">Disulfide bond</keyword>